<protein>
    <submittedName>
        <fullName evidence="5">Uncharacterized protein</fullName>
    </submittedName>
</protein>
<comment type="similarity">
    <text evidence="2">Belongs to the Tdpoz family.</text>
</comment>
<dbReference type="Pfam" id="PF00651">
    <property type="entry name" value="BTB"/>
    <property type="match status" value="1"/>
</dbReference>
<comment type="pathway">
    <text evidence="1">Protein modification; protein ubiquitination.</text>
</comment>
<dbReference type="InterPro" id="IPR045005">
    <property type="entry name" value="BPM1-6"/>
</dbReference>
<feature type="domain" description="BTB" evidence="3">
    <location>
        <begin position="197"/>
        <end position="257"/>
    </location>
</feature>
<dbReference type="GO" id="GO:0016567">
    <property type="term" value="P:protein ubiquitination"/>
    <property type="evidence" value="ECO:0007669"/>
    <property type="project" value="InterPro"/>
</dbReference>
<dbReference type="EMBL" id="LT934122">
    <property type="protein sequence ID" value="VAI63893.1"/>
    <property type="molecule type" value="Genomic_DNA"/>
</dbReference>
<keyword evidence="6" id="KW-1185">Reference proteome</keyword>
<dbReference type="Pfam" id="PF24570">
    <property type="entry name" value="BACK_BPM_SPOP"/>
    <property type="match status" value="1"/>
</dbReference>
<evidence type="ECO:0000313" key="5">
    <source>
        <dbReference type="EMBL" id="VAI63893.1"/>
    </source>
</evidence>
<dbReference type="PANTHER" id="PTHR26379:SF295">
    <property type="entry name" value="OS10G0429651 PROTEIN"/>
    <property type="match status" value="1"/>
</dbReference>
<dbReference type="SUPFAM" id="SSF49599">
    <property type="entry name" value="TRAF domain-like"/>
    <property type="match status" value="1"/>
</dbReference>
<dbReference type="InterPro" id="IPR011333">
    <property type="entry name" value="SKP1/BTB/POZ_sf"/>
</dbReference>
<reference evidence="5 6" key="1">
    <citation type="submission" date="2017-09" db="EMBL/GenBank/DDBJ databases">
        <authorList>
            <consortium name="International Durum Wheat Genome Sequencing Consortium (IDWGSC)"/>
            <person name="Milanesi L."/>
        </authorList>
    </citation>
    <scope>NUCLEOTIDE SEQUENCE [LARGE SCALE GENOMIC DNA]</scope>
    <source>
        <strain evidence="6">cv. Svevo</strain>
    </source>
</reference>
<dbReference type="InterPro" id="IPR008974">
    <property type="entry name" value="TRAF-like"/>
</dbReference>
<dbReference type="Gene3D" id="2.60.210.10">
    <property type="entry name" value="Apoptosis, Tumor Necrosis Factor Receptor Associated Protein 2, Chain A"/>
    <property type="match status" value="1"/>
</dbReference>
<dbReference type="Gene3D" id="3.30.710.10">
    <property type="entry name" value="Potassium Channel Kv1.1, Chain A"/>
    <property type="match status" value="1"/>
</dbReference>
<dbReference type="InterPro" id="IPR000210">
    <property type="entry name" value="BTB/POZ_dom"/>
</dbReference>
<dbReference type="PANTHER" id="PTHR26379">
    <property type="entry name" value="BTB/POZ AND MATH DOMAIN-CONTAINING PROTEIN 1"/>
    <property type="match status" value="1"/>
</dbReference>
<dbReference type="SMART" id="SM00061">
    <property type="entry name" value="MATH"/>
    <property type="match status" value="1"/>
</dbReference>
<evidence type="ECO:0000259" key="4">
    <source>
        <dbReference type="PROSITE" id="PS50144"/>
    </source>
</evidence>
<dbReference type="PROSITE" id="PS50144">
    <property type="entry name" value="MATH"/>
    <property type="match status" value="1"/>
</dbReference>
<dbReference type="Gene3D" id="1.25.40.420">
    <property type="match status" value="1"/>
</dbReference>
<evidence type="ECO:0000256" key="1">
    <source>
        <dbReference type="ARBA" id="ARBA00004906"/>
    </source>
</evidence>
<dbReference type="PROSITE" id="PS50097">
    <property type="entry name" value="BTB"/>
    <property type="match status" value="1"/>
</dbReference>
<dbReference type="SUPFAM" id="SSF54695">
    <property type="entry name" value="POZ domain"/>
    <property type="match status" value="1"/>
</dbReference>
<evidence type="ECO:0000313" key="6">
    <source>
        <dbReference type="Proteomes" id="UP000324705"/>
    </source>
</evidence>
<organism evidence="5 6">
    <name type="scientific">Triticum turgidum subsp. durum</name>
    <name type="common">Durum wheat</name>
    <name type="synonym">Triticum durum</name>
    <dbReference type="NCBI Taxonomy" id="4567"/>
    <lineage>
        <taxon>Eukaryota</taxon>
        <taxon>Viridiplantae</taxon>
        <taxon>Streptophyta</taxon>
        <taxon>Embryophyta</taxon>
        <taxon>Tracheophyta</taxon>
        <taxon>Spermatophyta</taxon>
        <taxon>Magnoliopsida</taxon>
        <taxon>Liliopsida</taxon>
        <taxon>Poales</taxon>
        <taxon>Poaceae</taxon>
        <taxon>BOP clade</taxon>
        <taxon>Pooideae</taxon>
        <taxon>Triticodae</taxon>
        <taxon>Triticeae</taxon>
        <taxon>Triticinae</taxon>
        <taxon>Triticum</taxon>
    </lineage>
</organism>
<dbReference type="InterPro" id="IPR002083">
    <property type="entry name" value="MATH/TRAF_dom"/>
</dbReference>
<dbReference type="Proteomes" id="UP000324705">
    <property type="component" value="Chromosome 6B"/>
</dbReference>
<sequence>MASFAGVSVLDDGGLCPVTESPVETSTDCGYHLLVVQDYSGVKDKTPTGESVASRPFMVGGHHWIIRYYPNGESQSCADFISLYVARLHDDDDDDGDKKPVEAKFGLNFVDQVERQNPVYFRQAETYNFTGSSWGQDKFIRKDALERSPYLRGNCFTIRCDIMVLNNTKDDAGGGRKALLPDICHDFNILFRTEVGADVKFEVGGDIINAHRCVLAARSKVFMAQLFGPMKETSSVIQIKDMDAKVFGALLRFIYTDSFPEMLYDNDMEVDEMSGVVKQEQEEEAAEDKTPAVVKQEQEKEAVEDEMRLQWLQDLLVAADRYDVQRLKFICEKQLSEHISVASVMSTLALAEQHHCCALKEACFKFIQVQSPSCLQAVMDTNGWDYVFTTYPTVFKELVAKLASNQRK</sequence>
<dbReference type="CDD" id="cd00121">
    <property type="entry name" value="MATH"/>
    <property type="match status" value="1"/>
</dbReference>
<accession>A0A9R0YY42</accession>
<dbReference type="Gramene" id="TRITD6Bv1G227370.1">
    <property type="protein sequence ID" value="TRITD6Bv1G227370.1"/>
    <property type="gene ID" value="TRITD6Bv1G227370"/>
</dbReference>
<dbReference type="Pfam" id="PF22486">
    <property type="entry name" value="MATH_2"/>
    <property type="match status" value="1"/>
</dbReference>
<feature type="domain" description="MATH" evidence="4">
    <location>
        <begin position="29"/>
        <end position="162"/>
    </location>
</feature>
<proteinExistence type="inferred from homology"/>
<evidence type="ECO:0000256" key="2">
    <source>
        <dbReference type="ARBA" id="ARBA00010846"/>
    </source>
</evidence>
<dbReference type="SMART" id="SM00225">
    <property type="entry name" value="BTB"/>
    <property type="match status" value="1"/>
</dbReference>
<dbReference type="OMA" id="GESSKCA"/>
<gene>
    <name evidence="5" type="ORF">TRITD_6Bv1G227370</name>
</gene>
<dbReference type="InterPro" id="IPR056423">
    <property type="entry name" value="BACK_BPM_SPOP"/>
</dbReference>
<dbReference type="AlphaFoldDB" id="A0A9R0YY42"/>
<name>A0A9R0YY42_TRITD</name>
<evidence type="ECO:0000259" key="3">
    <source>
        <dbReference type="PROSITE" id="PS50097"/>
    </source>
</evidence>